<evidence type="ECO:0000256" key="7">
    <source>
        <dbReference type="ARBA" id="ARBA00022723"/>
    </source>
</evidence>
<sequence length="158" mass="17900">MTKKMNVESFNLDHTKVAAPYIRLAGTTEGANGDTIYKYDLRFCQPNKEHMDMPGLHSLEHMMAEFSRNHHGQIVDISPMGCQTGFYLSIINDESYDHVVELVENTLNDVLKADEVPACNEVQCGWAASHSLEGAKEIAQRMLSRKDEWTQVFADEHL</sequence>
<feature type="binding site" evidence="14">
    <location>
        <position position="61"/>
    </location>
    <ligand>
        <name>Fe cation</name>
        <dbReference type="ChEBI" id="CHEBI:24875"/>
    </ligand>
</feature>
<comment type="similarity">
    <text evidence="2 14">Belongs to the LuxS family.</text>
</comment>
<dbReference type="InterPro" id="IPR037005">
    <property type="entry name" value="LuxS_sf"/>
</dbReference>
<evidence type="ECO:0000256" key="8">
    <source>
        <dbReference type="ARBA" id="ARBA00022929"/>
    </source>
</evidence>
<dbReference type="InterPro" id="IPR003815">
    <property type="entry name" value="S-ribosylhomocysteinase"/>
</dbReference>
<keyword evidence="10 14" id="KW-0456">Lyase</keyword>
<comment type="subunit">
    <text evidence="3 14">Homodimer.</text>
</comment>
<dbReference type="Gene3D" id="3.30.1360.80">
    <property type="entry name" value="S-ribosylhomocysteinase (LuxS)"/>
    <property type="match status" value="1"/>
</dbReference>
<comment type="catalytic activity">
    <reaction evidence="1 14">
        <text>S-(5-deoxy-D-ribos-5-yl)-L-homocysteine = (S)-4,5-dihydroxypentane-2,3-dione + L-homocysteine</text>
        <dbReference type="Rhea" id="RHEA:17753"/>
        <dbReference type="ChEBI" id="CHEBI:29484"/>
        <dbReference type="ChEBI" id="CHEBI:58195"/>
        <dbReference type="ChEBI" id="CHEBI:58199"/>
        <dbReference type="EC" id="4.4.1.21"/>
    </reaction>
</comment>
<dbReference type="RefSeq" id="WP_110517216.1">
    <property type="nucleotide sequence ID" value="NZ_PDOF01000001.1"/>
</dbReference>
<dbReference type="PRINTS" id="PR01487">
    <property type="entry name" value="LUXSPROTEIN"/>
</dbReference>
<comment type="caution">
    <text evidence="15">The sequence shown here is derived from an EMBL/GenBank/DDBJ whole genome shotgun (WGS) entry which is preliminary data.</text>
</comment>
<evidence type="ECO:0000313" key="15">
    <source>
        <dbReference type="EMBL" id="PYZ97784.1"/>
    </source>
</evidence>
<evidence type="ECO:0000256" key="5">
    <source>
        <dbReference type="ARBA" id="ARBA00015130"/>
    </source>
</evidence>
<dbReference type="SUPFAM" id="SSF63411">
    <property type="entry name" value="LuxS/MPP-like metallohydrolase"/>
    <property type="match status" value="1"/>
</dbReference>
<comment type="function">
    <text evidence="11 14">Involved in the synthesis of autoinducer 2 (AI-2) which is secreted by bacteria and is used to communicate both the cell density and the metabolic potential of the environment. The regulation of gene expression in response to changes in cell density is called quorum sensing. Catalyzes the transformation of S-ribosylhomocysteine (RHC) to homocysteine (HC) and 4,5-dihydroxy-2,3-pentadione (DPD).</text>
</comment>
<dbReference type="HAMAP" id="MF_00091">
    <property type="entry name" value="LuxS"/>
    <property type="match status" value="1"/>
</dbReference>
<dbReference type="AlphaFoldDB" id="A0A2W0H7G2"/>
<dbReference type="GO" id="GO:0009372">
    <property type="term" value="P:quorum sensing"/>
    <property type="evidence" value="ECO:0007669"/>
    <property type="project" value="UniProtKB-UniRule"/>
</dbReference>
<feature type="binding site" evidence="14">
    <location>
        <position position="57"/>
    </location>
    <ligand>
        <name>Fe cation</name>
        <dbReference type="ChEBI" id="CHEBI:24875"/>
    </ligand>
</feature>
<organism evidence="15 16">
    <name type="scientific">Alteribacter lacisalsi</name>
    <dbReference type="NCBI Taxonomy" id="2045244"/>
    <lineage>
        <taxon>Bacteria</taxon>
        <taxon>Bacillati</taxon>
        <taxon>Bacillota</taxon>
        <taxon>Bacilli</taxon>
        <taxon>Bacillales</taxon>
        <taxon>Bacillaceae</taxon>
        <taxon>Alteribacter</taxon>
    </lineage>
</organism>
<dbReference type="PANTHER" id="PTHR35799:SF1">
    <property type="entry name" value="S-RIBOSYLHOMOCYSTEINE LYASE"/>
    <property type="match status" value="1"/>
</dbReference>
<evidence type="ECO:0000256" key="10">
    <source>
        <dbReference type="ARBA" id="ARBA00023239"/>
    </source>
</evidence>
<dbReference type="EMBL" id="PDOF01000001">
    <property type="protein sequence ID" value="PYZ97784.1"/>
    <property type="molecule type" value="Genomic_DNA"/>
</dbReference>
<keyword evidence="8 14" id="KW-0071">Autoinducer synthesis</keyword>
<keyword evidence="6 14" id="KW-0673">Quorum sensing</keyword>
<dbReference type="GO" id="GO:0043768">
    <property type="term" value="F:S-ribosylhomocysteine lyase activity"/>
    <property type="evidence" value="ECO:0007669"/>
    <property type="project" value="UniProtKB-UniRule"/>
</dbReference>
<dbReference type="Pfam" id="PF02664">
    <property type="entry name" value="LuxS"/>
    <property type="match status" value="1"/>
</dbReference>
<dbReference type="NCBIfam" id="NF002604">
    <property type="entry name" value="PRK02260.1-4"/>
    <property type="match status" value="1"/>
</dbReference>
<comment type="cofactor">
    <cofactor evidence="14">
        <name>Fe cation</name>
        <dbReference type="ChEBI" id="CHEBI:24875"/>
    </cofactor>
    <text evidence="14">Binds 1 Fe cation per subunit.</text>
</comment>
<keyword evidence="9 14" id="KW-0408">Iron</keyword>
<evidence type="ECO:0000256" key="1">
    <source>
        <dbReference type="ARBA" id="ARBA00000297"/>
    </source>
</evidence>
<protein>
    <recommendedName>
        <fullName evidence="5 14">S-ribosylhomocysteine lyase</fullName>
        <ecNumber evidence="4 14">4.4.1.21</ecNumber>
    </recommendedName>
    <alternativeName>
        <fullName evidence="12 14">AI-2 synthesis protein</fullName>
    </alternativeName>
    <alternativeName>
        <fullName evidence="13 14">Autoinducer-2 production protein LuxS</fullName>
    </alternativeName>
</protein>
<gene>
    <name evidence="14" type="primary">luxS</name>
    <name evidence="15" type="ORF">CR205_04105</name>
</gene>
<evidence type="ECO:0000256" key="11">
    <source>
        <dbReference type="ARBA" id="ARBA00024654"/>
    </source>
</evidence>
<evidence type="ECO:0000256" key="4">
    <source>
        <dbReference type="ARBA" id="ARBA00012240"/>
    </source>
</evidence>
<evidence type="ECO:0000313" key="16">
    <source>
        <dbReference type="Proteomes" id="UP000248066"/>
    </source>
</evidence>
<evidence type="ECO:0000256" key="9">
    <source>
        <dbReference type="ARBA" id="ARBA00023004"/>
    </source>
</evidence>
<evidence type="ECO:0000256" key="3">
    <source>
        <dbReference type="ARBA" id="ARBA00011738"/>
    </source>
</evidence>
<feature type="binding site" evidence="14">
    <location>
        <position position="124"/>
    </location>
    <ligand>
        <name>Fe cation</name>
        <dbReference type="ChEBI" id="CHEBI:24875"/>
    </ligand>
</feature>
<dbReference type="OrthoDB" id="9788129at2"/>
<dbReference type="Proteomes" id="UP000248066">
    <property type="component" value="Unassembled WGS sequence"/>
</dbReference>
<dbReference type="PANTHER" id="PTHR35799">
    <property type="entry name" value="S-RIBOSYLHOMOCYSTEINE LYASE"/>
    <property type="match status" value="1"/>
</dbReference>
<name>A0A2W0H7G2_9BACI</name>
<reference evidence="15 16" key="1">
    <citation type="submission" date="2017-10" db="EMBL/GenBank/DDBJ databases">
        <title>Bacillus sp. nov., a halophilic bacterium isolated from a Yangshapao Lake.</title>
        <authorList>
            <person name="Wang H."/>
        </authorList>
    </citation>
    <scope>NUCLEOTIDE SEQUENCE [LARGE SCALE GENOMIC DNA]</scope>
    <source>
        <strain evidence="15 16">YSP-3</strain>
    </source>
</reference>
<evidence type="ECO:0000256" key="13">
    <source>
        <dbReference type="ARBA" id="ARBA00031777"/>
    </source>
</evidence>
<keyword evidence="7 14" id="KW-0479">Metal-binding</keyword>
<dbReference type="PIRSF" id="PIRSF006160">
    <property type="entry name" value="AI2"/>
    <property type="match status" value="1"/>
</dbReference>
<evidence type="ECO:0000256" key="12">
    <source>
        <dbReference type="ARBA" id="ARBA00030600"/>
    </source>
</evidence>
<dbReference type="EC" id="4.4.1.21" evidence="4 14"/>
<keyword evidence="16" id="KW-1185">Reference proteome</keyword>
<proteinExistence type="inferred from homology"/>
<evidence type="ECO:0000256" key="6">
    <source>
        <dbReference type="ARBA" id="ARBA00022654"/>
    </source>
</evidence>
<accession>A0A2W0H7G2</accession>
<dbReference type="GO" id="GO:0005506">
    <property type="term" value="F:iron ion binding"/>
    <property type="evidence" value="ECO:0007669"/>
    <property type="project" value="InterPro"/>
</dbReference>
<evidence type="ECO:0000256" key="14">
    <source>
        <dbReference type="HAMAP-Rule" id="MF_00091"/>
    </source>
</evidence>
<evidence type="ECO:0000256" key="2">
    <source>
        <dbReference type="ARBA" id="ARBA00007311"/>
    </source>
</evidence>
<dbReference type="InterPro" id="IPR011249">
    <property type="entry name" value="Metalloenz_LuxS/M16"/>
</dbReference>